<dbReference type="EMBL" id="RCUY01000011">
    <property type="protein sequence ID" value="RLP80877.1"/>
    <property type="molecule type" value="Genomic_DNA"/>
</dbReference>
<organism evidence="3 4">
    <name type="scientific">Mycetocola lacteus</name>
    <dbReference type="NCBI Taxonomy" id="76637"/>
    <lineage>
        <taxon>Bacteria</taxon>
        <taxon>Bacillati</taxon>
        <taxon>Actinomycetota</taxon>
        <taxon>Actinomycetes</taxon>
        <taxon>Micrococcales</taxon>
        <taxon>Microbacteriaceae</taxon>
        <taxon>Mycetocola</taxon>
    </lineage>
</organism>
<evidence type="ECO:0000313" key="3">
    <source>
        <dbReference type="EMBL" id="RLP84662.1"/>
    </source>
</evidence>
<evidence type="ECO:0000256" key="1">
    <source>
        <dbReference type="SAM" id="Phobius"/>
    </source>
</evidence>
<evidence type="ECO:0000313" key="2">
    <source>
        <dbReference type="EMBL" id="RLP80877.1"/>
    </source>
</evidence>
<reference evidence="3 4" key="1">
    <citation type="submission" date="2018-10" db="EMBL/GenBank/DDBJ databases">
        <authorList>
            <person name="Li J."/>
        </authorList>
    </citation>
    <scope>NUCLEOTIDE SEQUENCE [LARGE SCALE GENOMIC DNA]</scope>
    <source>
        <strain evidence="3 4">JCM 11654</strain>
    </source>
</reference>
<keyword evidence="1" id="KW-0812">Transmembrane</keyword>
<sequence>MIDVINAVGGLISALVVVVLVGLIPMIRVARRKRRLRSENDDRIAPTPEELYELALLYNLDAGGLDEARRLGWVSEAEAESIAARILAAPAKPGSVSIQRFRVFKVALKSTLRTDDLAPAAAVWLEETAHLLNQEPTWRLISREPESSVDASELRHHIESWLAQQSPTTT</sequence>
<proteinExistence type="predicted"/>
<keyword evidence="1" id="KW-1133">Transmembrane helix</keyword>
<keyword evidence="1" id="KW-0472">Membrane</keyword>
<gene>
    <name evidence="3" type="ORF">D9V34_01285</name>
    <name evidence="2" type="ORF">D9V34_13580</name>
</gene>
<protein>
    <submittedName>
        <fullName evidence="3">Uncharacterized protein</fullName>
    </submittedName>
</protein>
<dbReference type="RefSeq" id="WP_121687137.1">
    <property type="nucleotide sequence ID" value="NZ_RCUY01000001.1"/>
</dbReference>
<comment type="caution">
    <text evidence="3">The sequence shown here is derived from an EMBL/GenBank/DDBJ whole genome shotgun (WGS) entry which is preliminary data.</text>
</comment>
<dbReference type="EMBL" id="RCUY01000001">
    <property type="protein sequence ID" value="RLP84662.1"/>
    <property type="molecule type" value="Genomic_DNA"/>
</dbReference>
<name>A0A3L7AZP0_9MICO</name>
<dbReference type="Proteomes" id="UP000269438">
    <property type="component" value="Unassembled WGS sequence"/>
</dbReference>
<accession>A0A3L7AZP0</accession>
<keyword evidence="4" id="KW-1185">Reference proteome</keyword>
<evidence type="ECO:0000313" key="4">
    <source>
        <dbReference type="Proteomes" id="UP000269438"/>
    </source>
</evidence>
<feature type="transmembrane region" description="Helical" evidence="1">
    <location>
        <begin position="6"/>
        <end position="27"/>
    </location>
</feature>
<dbReference type="OrthoDB" id="9965043at2"/>
<dbReference type="AlphaFoldDB" id="A0A3L7AZP0"/>